<dbReference type="Proteomes" id="UP001345963">
    <property type="component" value="Unassembled WGS sequence"/>
</dbReference>
<evidence type="ECO:0000313" key="1">
    <source>
        <dbReference type="EMBL" id="MED6261488.1"/>
    </source>
</evidence>
<proteinExistence type="predicted"/>
<name>A0ABU7CFD8_9TELE</name>
<sequence>MTVEQITQVCQRFSFKMNRNKSFEIMNAKGLPVLTDGDQKQIHNNRKERLQLFRETTQVCLRLPNCSHCSHPQAKSGTASDRRTTAFNLCKVPKYCLLG</sequence>
<reference evidence="1 2" key="1">
    <citation type="submission" date="2021-07" db="EMBL/GenBank/DDBJ databases">
        <authorList>
            <person name="Palmer J.M."/>
        </authorList>
    </citation>
    <scope>NUCLEOTIDE SEQUENCE [LARGE SCALE GENOMIC DNA]</scope>
    <source>
        <strain evidence="1 2">AT_MEX2019</strain>
        <tissue evidence="1">Muscle</tissue>
    </source>
</reference>
<accession>A0ABU7CFD8</accession>
<evidence type="ECO:0000313" key="2">
    <source>
        <dbReference type="Proteomes" id="UP001345963"/>
    </source>
</evidence>
<comment type="caution">
    <text evidence="1">The sequence shown here is derived from an EMBL/GenBank/DDBJ whole genome shotgun (WGS) entry which is preliminary data.</text>
</comment>
<keyword evidence="2" id="KW-1185">Reference proteome</keyword>
<protein>
    <submittedName>
        <fullName evidence="1">Uncharacterized protein</fullName>
    </submittedName>
</protein>
<gene>
    <name evidence="1" type="ORF">ATANTOWER_005862</name>
</gene>
<dbReference type="EMBL" id="JAHUTI010090167">
    <property type="protein sequence ID" value="MED6261488.1"/>
    <property type="molecule type" value="Genomic_DNA"/>
</dbReference>
<organism evidence="1 2">
    <name type="scientific">Ataeniobius toweri</name>
    <dbReference type="NCBI Taxonomy" id="208326"/>
    <lineage>
        <taxon>Eukaryota</taxon>
        <taxon>Metazoa</taxon>
        <taxon>Chordata</taxon>
        <taxon>Craniata</taxon>
        <taxon>Vertebrata</taxon>
        <taxon>Euteleostomi</taxon>
        <taxon>Actinopterygii</taxon>
        <taxon>Neopterygii</taxon>
        <taxon>Teleostei</taxon>
        <taxon>Neoteleostei</taxon>
        <taxon>Acanthomorphata</taxon>
        <taxon>Ovalentaria</taxon>
        <taxon>Atherinomorphae</taxon>
        <taxon>Cyprinodontiformes</taxon>
        <taxon>Goodeidae</taxon>
        <taxon>Ataeniobius</taxon>
    </lineage>
</organism>